<sequence>MASFALLHHRLPAIRFSRVPSYLPVTQTTVSHLSRPYSASSPQIKPAAMCFYENYKYACNDWKWGNFRQHCQKEYRTGETCGTKMIFQTILLADKCSMCEKIERKKRRYEKHKSDYQRWSSADPQKYRFSIEKAVEEMKGLAQEISALMADKERRHNMIGNPRRA</sequence>
<reference evidence="1" key="1">
    <citation type="journal article" date="2020" name="Stud. Mycol.">
        <title>101 Dothideomycetes genomes: a test case for predicting lifestyles and emergence of pathogens.</title>
        <authorList>
            <person name="Haridas S."/>
            <person name="Albert R."/>
            <person name="Binder M."/>
            <person name="Bloem J."/>
            <person name="Labutti K."/>
            <person name="Salamov A."/>
            <person name="Andreopoulos B."/>
            <person name="Baker S."/>
            <person name="Barry K."/>
            <person name="Bills G."/>
            <person name="Bluhm B."/>
            <person name="Cannon C."/>
            <person name="Castanera R."/>
            <person name="Culley D."/>
            <person name="Daum C."/>
            <person name="Ezra D."/>
            <person name="Gonzalez J."/>
            <person name="Henrissat B."/>
            <person name="Kuo A."/>
            <person name="Liang C."/>
            <person name="Lipzen A."/>
            <person name="Lutzoni F."/>
            <person name="Magnuson J."/>
            <person name="Mondo S."/>
            <person name="Nolan M."/>
            <person name="Ohm R."/>
            <person name="Pangilinan J."/>
            <person name="Park H.-J."/>
            <person name="Ramirez L."/>
            <person name="Alfaro M."/>
            <person name="Sun H."/>
            <person name="Tritt A."/>
            <person name="Yoshinaga Y."/>
            <person name="Zwiers L.-H."/>
            <person name="Turgeon B."/>
            <person name="Goodwin S."/>
            <person name="Spatafora J."/>
            <person name="Crous P."/>
            <person name="Grigoriev I."/>
        </authorList>
    </citation>
    <scope>NUCLEOTIDE SEQUENCE</scope>
    <source>
        <strain evidence="1">CBS 116005</strain>
    </source>
</reference>
<evidence type="ECO:0000313" key="1">
    <source>
        <dbReference type="EMBL" id="KAF2766642.1"/>
    </source>
</evidence>
<proteinExistence type="predicted"/>
<dbReference type="Proteomes" id="UP000799436">
    <property type="component" value="Unassembled WGS sequence"/>
</dbReference>
<organism evidence="1 2">
    <name type="scientific">Teratosphaeria nubilosa</name>
    <dbReference type="NCBI Taxonomy" id="161662"/>
    <lineage>
        <taxon>Eukaryota</taxon>
        <taxon>Fungi</taxon>
        <taxon>Dikarya</taxon>
        <taxon>Ascomycota</taxon>
        <taxon>Pezizomycotina</taxon>
        <taxon>Dothideomycetes</taxon>
        <taxon>Dothideomycetidae</taxon>
        <taxon>Mycosphaerellales</taxon>
        <taxon>Teratosphaeriaceae</taxon>
        <taxon>Teratosphaeria</taxon>
    </lineage>
</organism>
<dbReference type="OrthoDB" id="5015991at2759"/>
<evidence type="ECO:0000313" key="2">
    <source>
        <dbReference type="Proteomes" id="UP000799436"/>
    </source>
</evidence>
<gene>
    <name evidence="1" type="ORF">EJ03DRAFT_174783</name>
</gene>
<dbReference type="AlphaFoldDB" id="A0A6G1L228"/>
<dbReference type="EMBL" id="ML995868">
    <property type="protein sequence ID" value="KAF2766642.1"/>
    <property type="molecule type" value="Genomic_DNA"/>
</dbReference>
<keyword evidence="2" id="KW-1185">Reference proteome</keyword>
<protein>
    <submittedName>
        <fullName evidence="1">Uncharacterized protein</fullName>
    </submittedName>
</protein>
<accession>A0A6G1L228</accession>
<name>A0A6G1L228_9PEZI</name>